<dbReference type="Proteomes" id="UP000674318">
    <property type="component" value="Unassembled WGS sequence"/>
</dbReference>
<organism evidence="2 3">
    <name type="scientific">Porcisia hertigi</name>
    <dbReference type="NCBI Taxonomy" id="2761500"/>
    <lineage>
        <taxon>Eukaryota</taxon>
        <taxon>Discoba</taxon>
        <taxon>Euglenozoa</taxon>
        <taxon>Kinetoplastea</taxon>
        <taxon>Metakinetoplastina</taxon>
        <taxon>Trypanosomatida</taxon>
        <taxon>Trypanosomatidae</taxon>
        <taxon>Leishmaniinae</taxon>
        <taxon>Porcisia</taxon>
    </lineage>
</organism>
<dbReference type="KEGG" id="phet:94290485"/>
<evidence type="ECO:0000313" key="3">
    <source>
        <dbReference type="Proteomes" id="UP000674318"/>
    </source>
</evidence>
<gene>
    <name evidence="2" type="ORF">JKF63_04423</name>
</gene>
<accession>A0A836I5F1</accession>
<protein>
    <submittedName>
        <fullName evidence="2">Uncharacterized protein</fullName>
    </submittedName>
</protein>
<reference evidence="2 3" key="1">
    <citation type="submission" date="2021-02" db="EMBL/GenBank/DDBJ databases">
        <title>Porcisia hertigi Genome sequencing and assembly.</title>
        <authorList>
            <person name="Almutairi H."/>
            <person name="Gatherer D."/>
        </authorList>
    </citation>
    <scope>NUCLEOTIDE SEQUENCE [LARGE SCALE GENOMIC DNA]</scope>
    <source>
        <strain evidence="2 3">C119</strain>
    </source>
</reference>
<comment type="caution">
    <text evidence="2">The sequence shown here is derived from an EMBL/GenBank/DDBJ whole genome shotgun (WGS) entry which is preliminary data.</text>
</comment>
<proteinExistence type="predicted"/>
<evidence type="ECO:0000313" key="2">
    <source>
        <dbReference type="EMBL" id="KAG5504976.1"/>
    </source>
</evidence>
<dbReference type="EMBL" id="JAFJZO010000022">
    <property type="protein sequence ID" value="KAG5504976.1"/>
    <property type="molecule type" value="Genomic_DNA"/>
</dbReference>
<sequence>MHGCAPLTTAVSFTSDGWNACAPAHSTWQPPVPSHPLSFSYEAGWNNPSGVPHTPDFTGGGGGVLPYLWSEPCVTHIDPALPPATLSINNICNVVPPRQVDGTSSVLGDIPAPPVLPSVAVFAGGAQEAFWRRSCLRVTCVPVLRSFDRDDDDGLPEVSSDAPPVVSLGKGEDTIRSSSSSGSGSHITGGVRVEGLDELVWRWLDTLGMTDAVEDVVFPGAGRVLVLWTSGLTREPNSRGCGEGGDSWISSTPGERLGQLLALRGGGGERRDSAVLDAPREVVFDAMRLLLD</sequence>
<dbReference type="GeneID" id="94290485"/>
<keyword evidence="3" id="KW-1185">Reference proteome</keyword>
<evidence type="ECO:0000256" key="1">
    <source>
        <dbReference type="SAM" id="MobiDB-lite"/>
    </source>
</evidence>
<dbReference type="AlphaFoldDB" id="A0A836I5F1"/>
<dbReference type="RefSeq" id="XP_067757237.1">
    <property type="nucleotide sequence ID" value="XM_067900408.1"/>
</dbReference>
<name>A0A836I5F1_9TRYP</name>
<dbReference type="OrthoDB" id="267766at2759"/>
<feature type="region of interest" description="Disordered" evidence="1">
    <location>
        <begin position="151"/>
        <end position="189"/>
    </location>
</feature>